<evidence type="ECO:0000256" key="6">
    <source>
        <dbReference type="ARBA" id="ARBA00022777"/>
    </source>
</evidence>
<evidence type="ECO:0000256" key="3">
    <source>
        <dbReference type="ARBA" id="ARBA00012099"/>
    </source>
</evidence>
<dbReference type="Pfam" id="PF00370">
    <property type="entry name" value="FGGY_N"/>
    <property type="match status" value="1"/>
</dbReference>
<keyword evidence="5" id="KW-0547">Nucleotide-binding</keyword>
<dbReference type="UniPathway" id="UPA00618">
    <property type="reaction ID" value="UER00672"/>
</dbReference>
<dbReference type="BRENDA" id="2.7.1.30">
    <property type="organism ID" value="6532"/>
</dbReference>
<evidence type="ECO:0000256" key="10">
    <source>
        <dbReference type="RuleBase" id="RU003733"/>
    </source>
</evidence>
<dbReference type="SUPFAM" id="SSF53067">
    <property type="entry name" value="Actin-like ATPase domain"/>
    <property type="match status" value="2"/>
</dbReference>
<dbReference type="GO" id="GO:0005739">
    <property type="term" value="C:mitochondrion"/>
    <property type="evidence" value="ECO:0007669"/>
    <property type="project" value="TreeGrafter"/>
</dbReference>
<dbReference type="FunFam" id="3.30.420.40:FF:000086">
    <property type="entry name" value="Glycerol kinase"/>
    <property type="match status" value="1"/>
</dbReference>
<evidence type="ECO:0000256" key="4">
    <source>
        <dbReference type="ARBA" id="ARBA00022679"/>
    </source>
</evidence>
<dbReference type="OrthoDB" id="5422795at2759"/>
<dbReference type="NCBIfam" id="NF000756">
    <property type="entry name" value="PRK00047.1"/>
    <property type="match status" value="1"/>
</dbReference>
<dbReference type="VEuPathDB" id="TriTrypDB:TvY486_0906060"/>
<evidence type="ECO:0000256" key="8">
    <source>
        <dbReference type="ARBA" id="ARBA00022840"/>
    </source>
</evidence>
<reference evidence="13" key="1">
    <citation type="submission" date="2008-01" db="EMBL/GenBank/DDBJ databases">
        <authorList>
            <person name="Suzuki M."/>
        </authorList>
    </citation>
    <scope>NUCLEOTIDE SEQUENCE</scope>
    <source>
        <strain evidence="13">ILTat1.4</strain>
    </source>
</reference>
<protein>
    <recommendedName>
        <fullName evidence="3">glycerol kinase</fullName>
        <ecNumber evidence="3">2.7.1.30</ecNumber>
    </recommendedName>
    <alternativeName>
        <fullName evidence="9">ATP:glycerol 3-phosphotransferase</fullName>
    </alternativeName>
</protein>
<feature type="domain" description="Carbohydrate kinase FGGY N-terminal" evidence="11">
    <location>
        <begin position="3"/>
        <end position="261"/>
    </location>
</feature>
<dbReference type="InterPro" id="IPR043129">
    <property type="entry name" value="ATPase_NBD"/>
</dbReference>
<dbReference type="PIRSF" id="PIRSF000538">
    <property type="entry name" value="GlpK"/>
    <property type="match status" value="1"/>
</dbReference>
<evidence type="ECO:0000256" key="9">
    <source>
        <dbReference type="ARBA" id="ARBA00043149"/>
    </source>
</evidence>
<keyword evidence="4 10" id="KW-0808">Transferase</keyword>
<evidence type="ECO:0000256" key="7">
    <source>
        <dbReference type="ARBA" id="ARBA00022798"/>
    </source>
</evidence>
<dbReference type="GO" id="GO:0019563">
    <property type="term" value="P:glycerol catabolic process"/>
    <property type="evidence" value="ECO:0007669"/>
    <property type="project" value="UniProtKB-UniPathway"/>
</dbReference>
<dbReference type="EMBL" id="AB377226">
    <property type="protein sequence ID" value="BAG06227.1"/>
    <property type="molecule type" value="mRNA"/>
</dbReference>
<dbReference type="NCBIfam" id="TIGR01311">
    <property type="entry name" value="glycerol_kin"/>
    <property type="match status" value="1"/>
</dbReference>
<evidence type="ECO:0000256" key="2">
    <source>
        <dbReference type="ARBA" id="ARBA00009156"/>
    </source>
</evidence>
<evidence type="ECO:0000256" key="5">
    <source>
        <dbReference type="ARBA" id="ARBA00022741"/>
    </source>
</evidence>
<dbReference type="InterPro" id="IPR042018">
    <property type="entry name" value="GK1-3_metazoan-type"/>
</dbReference>
<dbReference type="CDD" id="cd07792">
    <property type="entry name" value="ASKHA_NBD_FGGY_GK1-3-like"/>
    <property type="match status" value="1"/>
</dbReference>
<dbReference type="GO" id="GO:0046167">
    <property type="term" value="P:glycerol-3-phosphate biosynthetic process"/>
    <property type="evidence" value="ECO:0007669"/>
    <property type="project" value="TreeGrafter"/>
</dbReference>
<accession>B0I530</accession>
<sequence>MKYVGSVDQGTTSTRFIIFDEKQQPVACHQVPHTQYTPHAGWLEHDPMEIFRSACKCIVGAIAELKRKDPAFEKIEAIGITNQRETTIAWDAVTKQPLYKAIVWNDLRTYDVAKKVAEEVGGGDLKFAMKTTGLPVSTYFSAFKMRWMLENVPAISDACRRGTLRFGTIDTWLMYKLSGEKAYVTDVTNACRTFLMDIRTRQWSPELCEKLRIPMGCLPEIRSNSELFGYVGTHEAGVTEALRHPTPIMGSIGDQQAALFGNMCFSKGEAKNTYGTGCFLLMNVGEEVRFSKNGLLSTVAFQVGKNGSCHYALEGSIACAGATVEWMKRNMGLFERIPECEQLARSVPDTQGVVFVPAFSGLLAPYWDPSARGTIVGMTLKTKRAHIIRAALQAIALQLTDVVEAMKKDASLNLSSLRVDGGLSKNGLLVEVQSNLLGVDILVPSMHETTALGAALCAGLAAGVWKSLDEVRAVSQRENSWKTVSPKGSAKERETMMAEWRRALSHTKWAKL</sequence>
<dbReference type="InterPro" id="IPR005999">
    <property type="entry name" value="Glycerol_kin"/>
</dbReference>
<dbReference type="AlphaFoldDB" id="B0I530"/>
<dbReference type="EC" id="2.7.1.30" evidence="3"/>
<dbReference type="FunFam" id="3.30.420.40:FF:000108">
    <property type="entry name" value="Glycerol kinase, glycosomal"/>
    <property type="match status" value="1"/>
</dbReference>
<dbReference type="OMA" id="HKTDATN"/>
<dbReference type="GO" id="GO:0006641">
    <property type="term" value="P:triglyceride metabolic process"/>
    <property type="evidence" value="ECO:0007669"/>
    <property type="project" value="TreeGrafter"/>
</dbReference>
<evidence type="ECO:0000259" key="11">
    <source>
        <dbReference type="Pfam" id="PF00370"/>
    </source>
</evidence>
<reference evidence="13" key="2">
    <citation type="journal article" date="2011" name="J. Vet. Med. Sci.">
        <title>Differential Kinetic Activities of Glycerol Kinase among African Trypanosome Species: Phylogenetic and Therapeutic Implications.</title>
        <authorList>
            <person name="Ohashi-suzuki M."/>
            <person name="Yabu Y."/>
            <person name="Ohshima S."/>
            <person name="Nakamura K."/>
            <person name="Kido Y."/>
            <person name="Sakamoto K."/>
            <person name="Kita K."/>
            <person name="Ohta N."/>
            <person name="Suzuki T."/>
        </authorList>
    </citation>
    <scope>NUCLEOTIDE SEQUENCE</scope>
    <source>
        <strain evidence="13">ILTat1.4</strain>
    </source>
</reference>
<feature type="domain" description="Carbohydrate kinase FGGY C-terminal" evidence="12">
    <location>
        <begin position="271"/>
        <end position="462"/>
    </location>
</feature>
<organism evidence="13">
    <name type="scientific">Trypanosoma vivax</name>
    <name type="common">Duttonella vivax</name>
    <dbReference type="NCBI Taxonomy" id="5699"/>
    <lineage>
        <taxon>Eukaryota</taxon>
        <taxon>Discoba</taxon>
        <taxon>Euglenozoa</taxon>
        <taxon>Kinetoplastea</taxon>
        <taxon>Metakinetoplastina</taxon>
        <taxon>Trypanosomatida</taxon>
        <taxon>Trypanosomatidae</taxon>
        <taxon>Trypanosoma</taxon>
        <taxon>Duttonella</taxon>
    </lineage>
</organism>
<dbReference type="PANTHER" id="PTHR10196">
    <property type="entry name" value="SUGAR KINASE"/>
    <property type="match status" value="1"/>
</dbReference>
<keyword evidence="6 10" id="KW-0418">Kinase</keyword>
<dbReference type="InterPro" id="IPR018485">
    <property type="entry name" value="FGGY_C"/>
</dbReference>
<dbReference type="PANTHER" id="PTHR10196:SF69">
    <property type="entry name" value="GLYCEROL KINASE"/>
    <property type="match status" value="1"/>
</dbReference>
<dbReference type="GO" id="GO:0005524">
    <property type="term" value="F:ATP binding"/>
    <property type="evidence" value="ECO:0007669"/>
    <property type="project" value="UniProtKB-KW"/>
</dbReference>
<dbReference type="Pfam" id="PF02782">
    <property type="entry name" value="FGGY_C"/>
    <property type="match status" value="1"/>
</dbReference>
<dbReference type="PROSITE" id="PS00933">
    <property type="entry name" value="FGGY_KINASES_1"/>
    <property type="match status" value="1"/>
</dbReference>
<comment type="similarity">
    <text evidence="2 10">Belongs to the FGGY kinase family.</text>
</comment>
<dbReference type="PROSITE" id="PS00445">
    <property type="entry name" value="FGGY_KINASES_2"/>
    <property type="match status" value="1"/>
</dbReference>
<dbReference type="InterPro" id="IPR018483">
    <property type="entry name" value="Carb_kinase_FGGY_CS"/>
</dbReference>
<evidence type="ECO:0000256" key="1">
    <source>
        <dbReference type="ARBA" id="ARBA00005190"/>
    </source>
</evidence>
<evidence type="ECO:0000313" key="13">
    <source>
        <dbReference type="EMBL" id="BAG06227.1"/>
    </source>
</evidence>
<proteinExistence type="evidence at transcript level"/>
<dbReference type="Gene3D" id="3.30.420.40">
    <property type="match status" value="2"/>
</dbReference>
<evidence type="ECO:0000259" key="12">
    <source>
        <dbReference type="Pfam" id="PF02782"/>
    </source>
</evidence>
<dbReference type="InterPro" id="IPR000577">
    <property type="entry name" value="Carb_kinase_FGGY"/>
</dbReference>
<dbReference type="InterPro" id="IPR018484">
    <property type="entry name" value="FGGY_N"/>
</dbReference>
<comment type="pathway">
    <text evidence="1">Polyol metabolism; glycerol degradation via glycerol kinase pathway; sn-glycerol 3-phosphate from glycerol: step 1/1.</text>
</comment>
<keyword evidence="8" id="KW-0067">ATP-binding</keyword>
<name>B0I530_TRYVI</name>
<dbReference type="GO" id="GO:0004370">
    <property type="term" value="F:glycerol kinase activity"/>
    <property type="evidence" value="ECO:0007669"/>
    <property type="project" value="UniProtKB-EC"/>
</dbReference>
<keyword evidence="7" id="KW-0319">Glycerol metabolism</keyword>